<gene>
    <name evidence="2" type="ORF">QQS35_20205</name>
</gene>
<dbReference type="PANTHER" id="PTHR35792">
    <property type="entry name" value="GENERAL STRESS PROTEIN"/>
    <property type="match status" value="1"/>
</dbReference>
<keyword evidence="3" id="KW-1185">Reference proteome</keyword>
<comment type="caution">
    <text evidence="2">The sequence shown here is derived from an EMBL/GenBank/DDBJ whole genome shotgun (WGS) entry which is preliminary data.</text>
</comment>
<dbReference type="InterPro" id="IPR024623">
    <property type="entry name" value="YtxH"/>
</dbReference>
<evidence type="ECO:0000313" key="3">
    <source>
        <dbReference type="Proteomes" id="UP001235343"/>
    </source>
</evidence>
<evidence type="ECO:0000256" key="1">
    <source>
        <dbReference type="SAM" id="SignalP"/>
    </source>
</evidence>
<protein>
    <submittedName>
        <fullName evidence="2">YtxH domain-containing protein</fullName>
    </submittedName>
</protein>
<dbReference type="EMBL" id="JASTZU010000063">
    <property type="protein sequence ID" value="MDL4842760.1"/>
    <property type="molecule type" value="Genomic_DNA"/>
</dbReference>
<dbReference type="RefSeq" id="WP_285934052.1">
    <property type="nucleotide sequence ID" value="NZ_JASTZU010000063.1"/>
</dbReference>
<proteinExistence type="predicted"/>
<dbReference type="InterPro" id="IPR052928">
    <property type="entry name" value="Desiccation-related_membrane"/>
</dbReference>
<evidence type="ECO:0000313" key="2">
    <source>
        <dbReference type="EMBL" id="MDL4842760.1"/>
    </source>
</evidence>
<sequence>MVNGKSLLLGILAGGVVSATATLLSTPQSGKELRTDAKLRGEKLVDTFDKIKSDGIQLTEQIAQTSKEGALLVKELSADVKTSLETWKRTIEPHQKNIQKHLAKIEESLKELEEQTKKEN</sequence>
<keyword evidence="1" id="KW-0732">Signal</keyword>
<reference evidence="2 3" key="1">
    <citation type="submission" date="2023-06" db="EMBL/GenBank/DDBJ databases">
        <title>Aquibacillus rhizosphaerae LR5S19.</title>
        <authorList>
            <person name="Sun J.-Q."/>
        </authorList>
    </citation>
    <scope>NUCLEOTIDE SEQUENCE [LARGE SCALE GENOMIC DNA]</scope>
    <source>
        <strain evidence="2 3">LR5S19</strain>
    </source>
</reference>
<feature type="signal peptide" evidence="1">
    <location>
        <begin position="1"/>
        <end position="21"/>
    </location>
</feature>
<accession>A0ABT7LA61</accession>
<dbReference type="Pfam" id="PF12732">
    <property type="entry name" value="YtxH"/>
    <property type="match status" value="1"/>
</dbReference>
<name>A0ABT7LA61_9BACI</name>
<organism evidence="2 3">
    <name type="scientific">Aquibacillus rhizosphaerae</name>
    <dbReference type="NCBI Taxonomy" id="3051431"/>
    <lineage>
        <taxon>Bacteria</taxon>
        <taxon>Bacillati</taxon>
        <taxon>Bacillota</taxon>
        <taxon>Bacilli</taxon>
        <taxon>Bacillales</taxon>
        <taxon>Bacillaceae</taxon>
        <taxon>Aquibacillus</taxon>
    </lineage>
</organism>
<dbReference type="Proteomes" id="UP001235343">
    <property type="component" value="Unassembled WGS sequence"/>
</dbReference>
<dbReference type="PANTHER" id="PTHR35792:SF3">
    <property type="entry name" value="IG HYPOTHETICAL 17707"/>
    <property type="match status" value="1"/>
</dbReference>
<feature type="chain" id="PRO_5046351707" evidence="1">
    <location>
        <begin position="22"/>
        <end position="120"/>
    </location>
</feature>